<keyword evidence="1" id="KW-1133">Transmembrane helix</keyword>
<dbReference type="RefSeq" id="WP_190470023.1">
    <property type="nucleotide sequence ID" value="NZ_JACJPW010000074.1"/>
</dbReference>
<comment type="caution">
    <text evidence="2">The sequence shown here is derived from an EMBL/GenBank/DDBJ whole genome shotgun (WGS) entry which is preliminary data.</text>
</comment>
<keyword evidence="1" id="KW-0472">Membrane</keyword>
<dbReference type="Proteomes" id="UP000641646">
    <property type="component" value="Unassembled WGS sequence"/>
</dbReference>
<evidence type="ECO:0000313" key="2">
    <source>
        <dbReference type="EMBL" id="MBD2184171.1"/>
    </source>
</evidence>
<proteinExistence type="predicted"/>
<sequence length="223" mass="25754">MTFLFYWPTYFSANPAIGQTASVKEEYRIFLTALLRAIFFLIIYAIVLVLLLAVWQIGISDTLLFWPLLFFWVIYAVIQVKQNFPKIILPFSITIITTILVLLTVPANPTLETFDNHFKSFEEVVAMVKSGQIKTPPGQPVSEVLLPCDYRHLVGCPNRKISITKEGNTNIIFFCSDLGVWGNRKTGFVYRSDRKDISVKPSGNYPYLEVRKLKDRWFWKVED</sequence>
<gene>
    <name evidence="2" type="ORF">H6G03_24385</name>
</gene>
<accession>A0A926VHU0</accession>
<reference evidence="2" key="1">
    <citation type="journal article" date="2015" name="ISME J.">
        <title>Draft Genome Sequence of Streptomyces incarnatus NRRL8089, which Produces the Nucleoside Antibiotic Sinefungin.</title>
        <authorList>
            <person name="Oshima K."/>
            <person name="Hattori M."/>
            <person name="Shimizu H."/>
            <person name="Fukuda K."/>
            <person name="Nemoto M."/>
            <person name="Inagaki K."/>
            <person name="Tamura T."/>
        </authorList>
    </citation>
    <scope>NUCLEOTIDE SEQUENCE</scope>
    <source>
        <strain evidence="2">FACHB-1375</strain>
    </source>
</reference>
<keyword evidence="1" id="KW-0812">Transmembrane</keyword>
<feature type="transmembrane region" description="Helical" evidence="1">
    <location>
        <begin position="34"/>
        <end position="57"/>
    </location>
</feature>
<feature type="transmembrane region" description="Helical" evidence="1">
    <location>
        <begin position="63"/>
        <end position="80"/>
    </location>
</feature>
<reference evidence="2" key="2">
    <citation type="submission" date="2020-08" db="EMBL/GenBank/DDBJ databases">
        <authorList>
            <person name="Chen M."/>
            <person name="Teng W."/>
            <person name="Zhao L."/>
            <person name="Hu C."/>
            <person name="Zhou Y."/>
            <person name="Han B."/>
            <person name="Song L."/>
            <person name="Shu W."/>
        </authorList>
    </citation>
    <scope>NUCLEOTIDE SEQUENCE</scope>
    <source>
        <strain evidence="2">FACHB-1375</strain>
    </source>
</reference>
<protein>
    <submittedName>
        <fullName evidence="2">Uncharacterized protein</fullName>
    </submittedName>
</protein>
<keyword evidence="3" id="KW-1185">Reference proteome</keyword>
<evidence type="ECO:0000313" key="3">
    <source>
        <dbReference type="Proteomes" id="UP000641646"/>
    </source>
</evidence>
<organism evidence="2 3">
    <name type="scientific">Aerosakkonema funiforme FACHB-1375</name>
    <dbReference type="NCBI Taxonomy" id="2949571"/>
    <lineage>
        <taxon>Bacteria</taxon>
        <taxon>Bacillati</taxon>
        <taxon>Cyanobacteriota</taxon>
        <taxon>Cyanophyceae</taxon>
        <taxon>Oscillatoriophycideae</taxon>
        <taxon>Aerosakkonematales</taxon>
        <taxon>Aerosakkonemataceae</taxon>
        <taxon>Aerosakkonema</taxon>
    </lineage>
</organism>
<dbReference type="AlphaFoldDB" id="A0A926VHU0"/>
<evidence type="ECO:0000256" key="1">
    <source>
        <dbReference type="SAM" id="Phobius"/>
    </source>
</evidence>
<feature type="transmembrane region" description="Helical" evidence="1">
    <location>
        <begin position="87"/>
        <end position="107"/>
    </location>
</feature>
<name>A0A926VHU0_9CYAN</name>
<dbReference type="EMBL" id="JACJPW010000074">
    <property type="protein sequence ID" value="MBD2184171.1"/>
    <property type="molecule type" value="Genomic_DNA"/>
</dbReference>